<accession>A0ACB9DGQ2</accession>
<organism evidence="1 2">
    <name type="scientific">Smallanthus sonchifolius</name>
    <dbReference type="NCBI Taxonomy" id="185202"/>
    <lineage>
        <taxon>Eukaryota</taxon>
        <taxon>Viridiplantae</taxon>
        <taxon>Streptophyta</taxon>
        <taxon>Embryophyta</taxon>
        <taxon>Tracheophyta</taxon>
        <taxon>Spermatophyta</taxon>
        <taxon>Magnoliopsida</taxon>
        <taxon>eudicotyledons</taxon>
        <taxon>Gunneridae</taxon>
        <taxon>Pentapetalae</taxon>
        <taxon>asterids</taxon>
        <taxon>campanulids</taxon>
        <taxon>Asterales</taxon>
        <taxon>Asteraceae</taxon>
        <taxon>Asteroideae</taxon>
        <taxon>Heliantheae alliance</taxon>
        <taxon>Millerieae</taxon>
        <taxon>Smallanthus</taxon>
    </lineage>
</organism>
<keyword evidence="2" id="KW-1185">Reference proteome</keyword>
<comment type="caution">
    <text evidence="1">The sequence shown here is derived from an EMBL/GenBank/DDBJ whole genome shotgun (WGS) entry which is preliminary data.</text>
</comment>
<sequence length="753" mass="86143">MEGKLYCELHYQQGIRRQRRQPVPDHLKLERARRTQNLEPESNLPQKRMKQADPISLPATKIGAPSALKEPVILDLEENAIIICDTEKETAVSSSENMSDFDKSQKLHMIRELLPVMKKLNEETIGELDTQAKNKGISHDGLQVQIAGYTQKKECSFCKACIPDVHRSCDFCCFIMCLACCDDLRDGYLLSSLESLKETKMIRSKSFKSTSWRFFLDGRISCPPKNLGGCESGFLQLTSFYPFSLTKDLEESAKQILSNFQFKKLDGSSDSTKPEFKNNNLEHFVKYWGKGQPVVIRDVFQTQPDLNWDFGNILCQYLQKSAESRNNTETRSSKSTRDWCEIEFRRKQKFSRGITHENVWNEFLKFKLWFSSDFLQDHFPDHYDAIIQSLPIQEYMNPFTGFLNLGAYSPHQTKNPNLGSYVSISYGGLDNPMDADLLMNLRLHAYDVVNVLVHATGHPISERSLNELKMLINKYNSQDHLKSSRKIAKRNKLEGMFASSTRLVDTHNHEVVLVSDESESDDEDFSEAVNICGAHWDIFRREDVPMLLKYLRKYSDKLSRSHDSPKKVVHPLFDEVFYLDDFHKMRLKEEFNVGALSFKQNIGEAVIIPAGCPYQMKKIKSCVNVVYEFLSPESASDGIKVSDEVRLLPVNHKAKGNMVQVKKMAIDRMQAAIEEMREESALEGIKVSDKVCPLLVNHKAKGNMVQVKKMVVLALCYFSFGKASSAIFYKKGLCKKSAMSQLERGKTNTGHNY</sequence>
<reference evidence="1 2" key="2">
    <citation type="journal article" date="2022" name="Mol. Ecol. Resour.">
        <title>The genomes of chicory, endive, great burdock and yacon provide insights into Asteraceae paleo-polyploidization history and plant inulin production.</title>
        <authorList>
            <person name="Fan W."/>
            <person name="Wang S."/>
            <person name="Wang H."/>
            <person name="Wang A."/>
            <person name="Jiang F."/>
            <person name="Liu H."/>
            <person name="Zhao H."/>
            <person name="Xu D."/>
            <person name="Zhang Y."/>
        </authorList>
    </citation>
    <scope>NUCLEOTIDE SEQUENCE [LARGE SCALE GENOMIC DNA]</scope>
    <source>
        <strain evidence="2">cv. Yunnan</strain>
        <tissue evidence="1">Leaves</tissue>
    </source>
</reference>
<evidence type="ECO:0000313" key="2">
    <source>
        <dbReference type="Proteomes" id="UP001056120"/>
    </source>
</evidence>
<proteinExistence type="predicted"/>
<reference evidence="2" key="1">
    <citation type="journal article" date="2022" name="Mol. Ecol. Resour.">
        <title>The genomes of chicory, endive, great burdock and yacon provide insights into Asteraceae palaeo-polyploidization history and plant inulin production.</title>
        <authorList>
            <person name="Fan W."/>
            <person name="Wang S."/>
            <person name="Wang H."/>
            <person name="Wang A."/>
            <person name="Jiang F."/>
            <person name="Liu H."/>
            <person name="Zhao H."/>
            <person name="Xu D."/>
            <person name="Zhang Y."/>
        </authorList>
    </citation>
    <scope>NUCLEOTIDE SEQUENCE [LARGE SCALE GENOMIC DNA]</scope>
    <source>
        <strain evidence="2">cv. Yunnan</strain>
    </source>
</reference>
<gene>
    <name evidence="1" type="ORF">L1987_58581</name>
</gene>
<dbReference type="EMBL" id="CM042036">
    <property type="protein sequence ID" value="KAI3745467.1"/>
    <property type="molecule type" value="Genomic_DNA"/>
</dbReference>
<name>A0ACB9DGQ2_9ASTR</name>
<dbReference type="Proteomes" id="UP001056120">
    <property type="component" value="Linkage Group LG19"/>
</dbReference>
<evidence type="ECO:0000313" key="1">
    <source>
        <dbReference type="EMBL" id="KAI3745467.1"/>
    </source>
</evidence>
<protein>
    <submittedName>
        <fullName evidence="1">Uncharacterized protein</fullName>
    </submittedName>
</protein>